<protein>
    <submittedName>
        <fullName evidence="3">Uncharacterized protein</fullName>
    </submittedName>
</protein>
<dbReference type="HOGENOM" id="CLU_120314_0_0_2"/>
<evidence type="ECO:0000256" key="1">
    <source>
        <dbReference type="SAM" id="MobiDB-lite"/>
    </source>
</evidence>
<keyword evidence="2" id="KW-1133">Transmembrane helix</keyword>
<reference evidence="3 4" key="1">
    <citation type="journal article" date="2012" name="Environ. Microbiol.">
        <title>The genome of the ammonia-oxidizing Candidatus Nitrososphaera gargensis: insights into metabolic versatility and environmental adaptations.</title>
        <authorList>
            <person name="Spang A."/>
            <person name="Poehlein A."/>
            <person name="Offre P."/>
            <person name="Zumbragel S."/>
            <person name="Haider S."/>
            <person name="Rychlik N."/>
            <person name="Nowka B."/>
            <person name="Schmeisser C."/>
            <person name="Lebedeva E.V."/>
            <person name="Rattei T."/>
            <person name="Bohm C."/>
            <person name="Schmid M."/>
            <person name="Galushko A."/>
            <person name="Hatzenpichler R."/>
            <person name="Weinmaier T."/>
            <person name="Daniel R."/>
            <person name="Schleper C."/>
            <person name="Spieck E."/>
            <person name="Streit W."/>
            <person name="Wagner M."/>
        </authorList>
    </citation>
    <scope>NUCLEOTIDE SEQUENCE [LARGE SCALE GENOMIC DNA]</scope>
    <source>
        <strain evidence="4">Ga9.2</strain>
    </source>
</reference>
<dbReference type="GeneID" id="13796202"/>
<dbReference type="InterPro" id="IPR036390">
    <property type="entry name" value="WH_DNA-bd_sf"/>
</dbReference>
<proteinExistence type="predicted"/>
<name>K0I6U7_NITGG</name>
<gene>
    <name evidence="3" type="ordered locus">Ngar_c00260</name>
</gene>
<dbReference type="SUPFAM" id="SSF46785">
    <property type="entry name" value="Winged helix' DNA-binding domain"/>
    <property type="match status" value="1"/>
</dbReference>
<accession>K0I6U7</accession>
<keyword evidence="2" id="KW-0812">Transmembrane</keyword>
<evidence type="ECO:0000313" key="4">
    <source>
        <dbReference type="Proteomes" id="UP000008037"/>
    </source>
</evidence>
<dbReference type="AlphaFoldDB" id="K0I6U7"/>
<evidence type="ECO:0000313" key="3">
    <source>
        <dbReference type="EMBL" id="AFU56976.1"/>
    </source>
</evidence>
<sequence length="187" mass="20189">MSNVRVNESPNHFMVLDAIARGMKTVDKIAKVTRLSKPEVELIINDLMTQRLIIGTEKKSFFGGKKMEFSISHTGLQLLNTKKLELEKQAQQIQQWYQNGQTQQLQSYMDNNRMWIPMMLFSGIMNAMFFMSMMSLMGMAMSPAESGFAGGEGGAATDGGAAGGAEGDAGGGGDFGGGDFGGGDFSF</sequence>
<dbReference type="Proteomes" id="UP000008037">
    <property type="component" value="Chromosome"/>
</dbReference>
<feature type="transmembrane region" description="Helical" evidence="2">
    <location>
        <begin position="114"/>
        <end position="136"/>
    </location>
</feature>
<dbReference type="EMBL" id="CP002408">
    <property type="protein sequence ID" value="AFU56976.1"/>
    <property type="molecule type" value="Genomic_DNA"/>
</dbReference>
<dbReference type="KEGG" id="nga:Ngar_c00260"/>
<feature type="region of interest" description="Disordered" evidence="1">
    <location>
        <begin position="148"/>
        <end position="187"/>
    </location>
</feature>
<dbReference type="BioCyc" id="CNIT1237085:G1324-26-MONOMER"/>
<evidence type="ECO:0000256" key="2">
    <source>
        <dbReference type="SAM" id="Phobius"/>
    </source>
</evidence>
<dbReference type="OrthoDB" id="11852at2157"/>
<organism evidence="3 4">
    <name type="scientific">Nitrososphaera gargensis (strain Ga9.2)</name>
    <dbReference type="NCBI Taxonomy" id="1237085"/>
    <lineage>
        <taxon>Archaea</taxon>
        <taxon>Nitrososphaerota</taxon>
        <taxon>Nitrososphaeria</taxon>
        <taxon>Nitrososphaerales</taxon>
        <taxon>Nitrososphaeraceae</taxon>
        <taxon>Nitrososphaera</taxon>
    </lineage>
</organism>
<dbReference type="RefSeq" id="WP_015017549.1">
    <property type="nucleotide sequence ID" value="NC_018719.1"/>
</dbReference>
<keyword evidence="2" id="KW-0472">Membrane</keyword>
<dbReference type="InParanoid" id="K0I6U7"/>
<keyword evidence="4" id="KW-1185">Reference proteome</keyword>